<keyword evidence="3" id="KW-1185">Reference proteome</keyword>
<evidence type="ECO:0000313" key="2">
    <source>
        <dbReference type="EMBL" id="RUP18280.1"/>
    </source>
</evidence>
<name>A0A433BA10_9FUNG</name>
<organism evidence="2 3">
    <name type="scientific">Jimgerdemannia flammicorona</name>
    <dbReference type="NCBI Taxonomy" id="994334"/>
    <lineage>
        <taxon>Eukaryota</taxon>
        <taxon>Fungi</taxon>
        <taxon>Fungi incertae sedis</taxon>
        <taxon>Mucoromycota</taxon>
        <taxon>Mucoromycotina</taxon>
        <taxon>Endogonomycetes</taxon>
        <taxon>Endogonales</taxon>
        <taxon>Endogonaceae</taxon>
        <taxon>Jimgerdemannia</taxon>
    </lineage>
</organism>
<sequence>MPSTSASTMLPSTSTLTSTTLVAPTASPTSSGSAGPGTPLKRMATCSAYPCLALPCTAQFVEETIRNWSTINECQFVLVFVHGADSVFAPDRLFRFRLPH</sequence>
<dbReference type="AlphaFoldDB" id="A0A433BA10"/>
<dbReference type="Proteomes" id="UP000268093">
    <property type="component" value="Unassembled WGS sequence"/>
</dbReference>
<evidence type="ECO:0000256" key="1">
    <source>
        <dbReference type="SAM" id="MobiDB-lite"/>
    </source>
</evidence>
<evidence type="ECO:0000313" key="3">
    <source>
        <dbReference type="Proteomes" id="UP000268093"/>
    </source>
</evidence>
<gene>
    <name evidence="2" type="ORF">BC936DRAFT_139378</name>
</gene>
<comment type="caution">
    <text evidence="2">The sequence shown here is derived from an EMBL/GenBank/DDBJ whole genome shotgun (WGS) entry which is preliminary data.</text>
</comment>
<protein>
    <submittedName>
        <fullName evidence="2">Uncharacterized protein</fullName>
    </submittedName>
</protein>
<proteinExistence type="predicted"/>
<accession>A0A433BA10</accession>
<dbReference type="EMBL" id="RBNI01014887">
    <property type="protein sequence ID" value="RUP18280.1"/>
    <property type="molecule type" value="Genomic_DNA"/>
</dbReference>
<feature type="region of interest" description="Disordered" evidence="1">
    <location>
        <begin position="1"/>
        <end position="37"/>
    </location>
</feature>
<reference evidence="2 3" key="1">
    <citation type="journal article" date="2018" name="New Phytol.">
        <title>Phylogenomics of Endogonaceae and evolution of mycorrhizas within Mucoromycota.</title>
        <authorList>
            <person name="Chang Y."/>
            <person name="Desiro A."/>
            <person name="Na H."/>
            <person name="Sandor L."/>
            <person name="Lipzen A."/>
            <person name="Clum A."/>
            <person name="Barry K."/>
            <person name="Grigoriev I.V."/>
            <person name="Martin F.M."/>
            <person name="Stajich J.E."/>
            <person name="Smith M.E."/>
            <person name="Bonito G."/>
            <person name="Spatafora J.W."/>
        </authorList>
    </citation>
    <scope>NUCLEOTIDE SEQUENCE [LARGE SCALE GENOMIC DNA]</scope>
    <source>
        <strain evidence="2 3">GMNB39</strain>
    </source>
</reference>